<evidence type="ECO:0000256" key="1">
    <source>
        <dbReference type="ARBA" id="ARBA00004477"/>
    </source>
</evidence>
<dbReference type="EMBL" id="JBDXSU010000016">
    <property type="protein sequence ID" value="MFB5192057.1"/>
    <property type="molecule type" value="Genomic_DNA"/>
</dbReference>
<keyword evidence="3" id="KW-0337">GPI-anchor biosynthesis</keyword>
<keyword evidence="4" id="KW-0328">Glycosyltransferase</keyword>
<organism evidence="11 12">
    <name type="scientific">Alicyclobacillus fastidiosus</name>
    <dbReference type="NCBI Taxonomy" id="392011"/>
    <lineage>
        <taxon>Bacteria</taxon>
        <taxon>Bacillati</taxon>
        <taxon>Bacillota</taxon>
        <taxon>Bacilli</taxon>
        <taxon>Bacillales</taxon>
        <taxon>Alicyclobacillaceae</taxon>
        <taxon>Alicyclobacillus</taxon>
    </lineage>
</organism>
<keyword evidence="9 10" id="KW-0472">Membrane</keyword>
<keyword evidence="12" id="KW-1185">Reference proteome</keyword>
<protein>
    <recommendedName>
        <fullName evidence="13">Glycosyltransferase RgtA/B/C/D-like domain-containing protein</fullName>
    </recommendedName>
</protein>
<evidence type="ECO:0000256" key="7">
    <source>
        <dbReference type="ARBA" id="ARBA00022824"/>
    </source>
</evidence>
<evidence type="ECO:0000256" key="8">
    <source>
        <dbReference type="ARBA" id="ARBA00022989"/>
    </source>
</evidence>
<keyword evidence="8 10" id="KW-1133">Transmembrane helix</keyword>
<keyword evidence="7" id="KW-0256">Endoplasmic reticulum</keyword>
<comment type="caution">
    <text evidence="11">The sequence shown here is derived from an EMBL/GenBank/DDBJ whole genome shotgun (WGS) entry which is preliminary data.</text>
</comment>
<dbReference type="Proteomes" id="UP001579974">
    <property type="component" value="Unassembled WGS sequence"/>
</dbReference>
<feature type="transmembrane region" description="Helical" evidence="10">
    <location>
        <begin position="335"/>
        <end position="352"/>
    </location>
</feature>
<sequence>MTLSKRTQHVLFAYGLHALVILFGILGPIAPSTNRLTLTHSMADEFMQWDSQWFVYIAKYGYLIPAHAQQAFAITGNVVPFSPAYRAAAFFPGLPTIIRLMSPIGALVLVEVLFFCALWLMYGLVEHERPALKSIAVILFAVNPCAIYFSALYTETFSLFGILLIMYGLRQPRARRSYLLSLVGVMLATSMHDLGVFCIAFALRFIRLRLWWRAVGYVAAAGVVPLIYELYLLMTVHTPFAIFAAEDTWARSWQAPFVNVLESFVRYPLTLNTLVVTLMMILVIVHIVRCFKADGRWRVTHEEQVVESLESGLWMAGILLLSACAYITGYPLKSVLRFLCILWPAFVPGFLLNRSAIARMQGVCALMLAFGCTAAYGAALFCHGWFFQ</sequence>
<feature type="transmembrane region" description="Helical" evidence="10">
    <location>
        <begin position="269"/>
        <end position="291"/>
    </location>
</feature>
<evidence type="ECO:0000256" key="5">
    <source>
        <dbReference type="ARBA" id="ARBA00022679"/>
    </source>
</evidence>
<feature type="transmembrane region" description="Helical" evidence="10">
    <location>
        <begin position="137"/>
        <end position="166"/>
    </location>
</feature>
<keyword evidence="6 10" id="KW-0812">Transmembrane</keyword>
<accession>A0ABV5AIK5</accession>
<dbReference type="RefSeq" id="WP_275476070.1">
    <property type="nucleotide sequence ID" value="NZ_CP162940.1"/>
</dbReference>
<evidence type="ECO:0000256" key="6">
    <source>
        <dbReference type="ARBA" id="ARBA00022692"/>
    </source>
</evidence>
<dbReference type="InterPro" id="IPR007315">
    <property type="entry name" value="PIG-V/Gpi18"/>
</dbReference>
<feature type="transmembrane region" description="Helical" evidence="10">
    <location>
        <begin position="364"/>
        <end position="386"/>
    </location>
</feature>
<evidence type="ECO:0000256" key="9">
    <source>
        <dbReference type="ARBA" id="ARBA00023136"/>
    </source>
</evidence>
<feature type="transmembrane region" description="Helical" evidence="10">
    <location>
        <begin position="104"/>
        <end position="125"/>
    </location>
</feature>
<evidence type="ECO:0000313" key="11">
    <source>
        <dbReference type="EMBL" id="MFB5192057.1"/>
    </source>
</evidence>
<feature type="transmembrane region" description="Helical" evidence="10">
    <location>
        <begin position="210"/>
        <end position="228"/>
    </location>
</feature>
<proteinExistence type="predicted"/>
<feature type="transmembrane region" description="Helical" evidence="10">
    <location>
        <begin position="312"/>
        <end position="329"/>
    </location>
</feature>
<evidence type="ECO:0000313" key="12">
    <source>
        <dbReference type="Proteomes" id="UP001579974"/>
    </source>
</evidence>
<name>A0ABV5AIK5_9BACL</name>
<keyword evidence="5" id="KW-0808">Transferase</keyword>
<feature type="transmembrane region" description="Helical" evidence="10">
    <location>
        <begin position="178"/>
        <end position="203"/>
    </location>
</feature>
<gene>
    <name evidence="11" type="ORF">KKP3000_000850</name>
</gene>
<reference evidence="11 12" key="1">
    <citation type="journal article" date="2024" name="Int. J. Mol. Sci.">
        <title>Exploration of Alicyclobacillus spp. Genome in Search of Antibiotic Resistance.</title>
        <authorList>
            <person name="Bucka-Kolendo J."/>
            <person name="Kiousi D.E."/>
            <person name="Dekowska A."/>
            <person name="Mikolajczuk-Szczyrba A."/>
            <person name="Karadedos D.M."/>
            <person name="Michael P."/>
            <person name="Galanis A."/>
            <person name="Sokolowska B."/>
        </authorList>
    </citation>
    <scope>NUCLEOTIDE SEQUENCE [LARGE SCALE GENOMIC DNA]</scope>
    <source>
        <strain evidence="11 12">KKP 3000</strain>
    </source>
</reference>
<evidence type="ECO:0000256" key="4">
    <source>
        <dbReference type="ARBA" id="ARBA00022676"/>
    </source>
</evidence>
<evidence type="ECO:0000256" key="10">
    <source>
        <dbReference type="SAM" id="Phobius"/>
    </source>
</evidence>
<dbReference type="PANTHER" id="PTHR12468:SF2">
    <property type="entry name" value="GPI MANNOSYLTRANSFERASE 2"/>
    <property type="match status" value="1"/>
</dbReference>
<evidence type="ECO:0008006" key="13">
    <source>
        <dbReference type="Google" id="ProtNLM"/>
    </source>
</evidence>
<comment type="subcellular location">
    <subcellularLocation>
        <location evidence="1">Endoplasmic reticulum membrane</location>
        <topology evidence="1">Multi-pass membrane protein</topology>
    </subcellularLocation>
</comment>
<evidence type="ECO:0000256" key="3">
    <source>
        <dbReference type="ARBA" id="ARBA00022502"/>
    </source>
</evidence>
<comment type="pathway">
    <text evidence="2">Glycolipid biosynthesis; glycosylphosphatidylinositol-anchor biosynthesis.</text>
</comment>
<dbReference type="PANTHER" id="PTHR12468">
    <property type="entry name" value="GPI MANNOSYLTRANSFERASE 2"/>
    <property type="match status" value="1"/>
</dbReference>
<evidence type="ECO:0000256" key="2">
    <source>
        <dbReference type="ARBA" id="ARBA00004687"/>
    </source>
</evidence>
<feature type="transmembrane region" description="Helical" evidence="10">
    <location>
        <begin position="12"/>
        <end position="30"/>
    </location>
</feature>